<dbReference type="Pfam" id="PF12706">
    <property type="entry name" value="Lactamase_B_2"/>
    <property type="match status" value="1"/>
</dbReference>
<reference evidence="5" key="1">
    <citation type="submission" date="2019-10" db="EMBL/GenBank/DDBJ databases">
        <title>Description of Paenibacillus glebae sp. nov.</title>
        <authorList>
            <person name="Carlier A."/>
            <person name="Qi S."/>
        </authorList>
    </citation>
    <scope>NUCLEOTIDE SEQUENCE</scope>
    <source>
        <strain evidence="5">LMG 31456</strain>
    </source>
</reference>
<accession>A0A972GRR4</accession>
<name>A0A972GRR4_9BACL</name>
<keyword evidence="6" id="KW-1185">Reference proteome</keyword>
<protein>
    <submittedName>
        <fullName evidence="5">MBL fold metallo-hydrolase</fullName>
    </submittedName>
</protein>
<comment type="catalytic activity">
    <reaction evidence="1">
        <text>3',5'-cyclic CMP + H2O = CMP + H(+)</text>
        <dbReference type="Rhea" id="RHEA:72675"/>
        <dbReference type="ChEBI" id="CHEBI:15377"/>
        <dbReference type="ChEBI" id="CHEBI:15378"/>
        <dbReference type="ChEBI" id="CHEBI:58003"/>
        <dbReference type="ChEBI" id="CHEBI:60377"/>
    </reaction>
    <physiologicalReaction direction="left-to-right" evidence="1">
        <dbReference type="Rhea" id="RHEA:72676"/>
    </physiologicalReaction>
</comment>
<comment type="function">
    <text evidence="2">Counteracts the endogenous Pycsar antiviral defense system. Phosphodiesterase that enables metal-dependent hydrolysis of host cyclic nucleotide Pycsar defense signals such as cCMP and cUMP.</text>
</comment>
<dbReference type="AlphaFoldDB" id="A0A972GRR4"/>
<dbReference type="InterPro" id="IPR052533">
    <property type="entry name" value="WalJ/YycJ-like"/>
</dbReference>
<evidence type="ECO:0000256" key="2">
    <source>
        <dbReference type="ARBA" id="ARBA00034301"/>
    </source>
</evidence>
<dbReference type="PANTHER" id="PTHR47619:SF1">
    <property type="entry name" value="EXODEOXYRIBONUCLEASE WALJ"/>
    <property type="match status" value="1"/>
</dbReference>
<dbReference type="PANTHER" id="PTHR47619">
    <property type="entry name" value="METALLO-HYDROLASE YYCJ-RELATED"/>
    <property type="match status" value="1"/>
</dbReference>
<comment type="caution">
    <text evidence="5">The sequence shown here is derived from an EMBL/GenBank/DDBJ whole genome shotgun (WGS) entry which is preliminary data.</text>
</comment>
<dbReference type="Gene3D" id="3.60.15.10">
    <property type="entry name" value="Ribonuclease Z/Hydroxyacylglutathione hydrolase-like"/>
    <property type="match status" value="1"/>
</dbReference>
<sequence>MIEITPLGSSSAGNAYRVTDGETVLLLEAGLRYKDIQRALNFRISQIAGCLITHEHMDHCKAAADLVKAGVDIYASSGTLEALQLPSHRTKQLQALQQFTIGTWTILPFDVQHDVSEPLGFLLVNQAGEKLLFATDTYYIKYRFSGLTHISIECNYSMKLLNENISSGRVPAIMKKRLLRSHFSLENLKDFFRANDLSKVEEIWLLHLSDNNSDEAMFKREIQEITGKVVYIAER</sequence>
<evidence type="ECO:0000256" key="3">
    <source>
        <dbReference type="ARBA" id="ARBA00048505"/>
    </source>
</evidence>
<proteinExistence type="predicted"/>
<evidence type="ECO:0000259" key="4">
    <source>
        <dbReference type="SMART" id="SM00849"/>
    </source>
</evidence>
<dbReference type="InterPro" id="IPR036866">
    <property type="entry name" value="RibonucZ/Hydroxyglut_hydro"/>
</dbReference>
<dbReference type="SMART" id="SM00849">
    <property type="entry name" value="Lactamase_B"/>
    <property type="match status" value="1"/>
</dbReference>
<feature type="domain" description="Metallo-beta-lactamase" evidence="4">
    <location>
        <begin position="12"/>
        <end position="182"/>
    </location>
</feature>
<dbReference type="RefSeq" id="WP_171653836.1">
    <property type="nucleotide sequence ID" value="NZ_WHOD01000071.1"/>
</dbReference>
<dbReference type="Proteomes" id="UP000641588">
    <property type="component" value="Unassembled WGS sequence"/>
</dbReference>
<gene>
    <name evidence="5" type="ORF">GC093_20620</name>
</gene>
<dbReference type="EMBL" id="WHOD01000071">
    <property type="protein sequence ID" value="NOU95614.1"/>
    <property type="molecule type" value="Genomic_DNA"/>
</dbReference>
<evidence type="ECO:0000313" key="5">
    <source>
        <dbReference type="EMBL" id="NOU95614.1"/>
    </source>
</evidence>
<organism evidence="5 6">
    <name type="scientific">Paenibacillus foliorum</name>
    <dbReference type="NCBI Taxonomy" id="2654974"/>
    <lineage>
        <taxon>Bacteria</taxon>
        <taxon>Bacillati</taxon>
        <taxon>Bacillota</taxon>
        <taxon>Bacilli</taxon>
        <taxon>Bacillales</taxon>
        <taxon>Paenibacillaceae</taxon>
        <taxon>Paenibacillus</taxon>
    </lineage>
</organism>
<dbReference type="SUPFAM" id="SSF56281">
    <property type="entry name" value="Metallo-hydrolase/oxidoreductase"/>
    <property type="match status" value="1"/>
</dbReference>
<comment type="catalytic activity">
    <reaction evidence="3">
        <text>3',5'-cyclic UMP + H2O = UMP + H(+)</text>
        <dbReference type="Rhea" id="RHEA:70575"/>
        <dbReference type="ChEBI" id="CHEBI:15377"/>
        <dbReference type="ChEBI" id="CHEBI:15378"/>
        <dbReference type="ChEBI" id="CHEBI:57865"/>
        <dbReference type="ChEBI" id="CHEBI:184387"/>
    </reaction>
    <physiologicalReaction direction="left-to-right" evidence="3">
        <dbReference type="Rhea" id="RHEA:70576"/>
    </physiologicalReaction>
</comment>
<evidence type="ECO:0000256" key="1">
    <source>
        <dbReference type="ARBA" id="ARBA00034221"/>
    </source>
</evidence>
<evidence type="ECO:0000313" key="6">
    <source>
        <dbReference type="Proteomes" id="UP000641588"/>
    </source>
</evidence>
<dbReference type="InterPro" id="IPR001279">
    <property type="entry name" value="Metallo-B-lactamas"/>
</dbReference>